<dbReference type="EMBL" id="UINC01066369">
    <property type="protein sequence ID" value="SVB97011.1"/>
    <property type="molecule type" value="Genomic_DNA"/>
</dbReference>
<feature type="non-terminal residue" evidence="1">
    <location>
        <position position="120"/>
    </location>
</feature>
<proteinExistence type="predicted"/>
<sequence length="120" mass="14148">MNPNIIPIIKQINNYETRLENLNNWKEMFKNYNTLLNRKKILQSELENIDEILNTCEPLINNEVNITEIDDGTINILMQTIVSDNNQVDEKRKTWLILALENMVNAVIFVETRIVDVLKY</sequence>
<evidence type="ECO:0000313" key="1">
    <source>
        <dbReference type="EMBL" id="SVB97011.1"/>
    </source>
</evidence>
<name>A0A382IED4_9ZZZZ</name>
<dbReference type="AlphaFoldDB" id="A0A382IED4"/>
<organism evidence="1">
    <name type="scientific">marine metagenome</name>
    <dbReference type="NCBI Taxonomy" id="408172"/>
    <lineage>
        <taxon>unclassified sequences</taxon>
        <taxon>metagenomes</taxon>
        <taxon>ecological metagenomes</taxon>
    </lineage>
</organism>
<gene>
    <name evidence="1" type="ORF">METZ01_LOCUS249865</name>
</gene>
<accession>A0A382IED4</accession>
<reference evidence="1" key="1">
    <citation type="submission" date="2018-05" db="EMBL/GenBank/DDBJ databases">
        <authorList>
            <person name="Lanie J.A."/>
            <person name="Ng W.-L."/>
            <person name="Kazmierczak K.M."/>
            <person name="Andrzejewski T.M."/>
            <person name="Davidsen T.M."/>
            <person name="Wayne K.J."/>
            <person name="Tettelin H."/>
            <person name="Glass J.I."/>
            <person name="Rusch D."/>
            <person name="Podicherti R."/>
            <person name="Tsui H.-C.T."/>
            <person name="Winkler M.E."/>
        </authorList>
    </citation>
    <scope>NUCLEOTIDE SEQUENCE</scope>
</reference>
<protein>
    <submittedName>
        <fullName evidence="1">Uncharacterized protein</fullName>
    </submittedName>
</protein>